<gene>
    <name evidence="8" type="ORF">QRT03_12195</name>
</gene>
<dbReference type="NCBIfam" id="NF005919">
    <property type="entry name" value="PRK07920.1"/>
    <property type="match status" value="1"/>
</dbReference>
<reference evidence="8 9" key="1">
    <citation type="submission" date="2023-06" db="EMBL/GenBank/DDBJ databases">
        <title>Actinomycetospora Odt1-22.</title>
        <authorList>
            <person name="Supong K."/>
        </authorList>
    </citation>
    <scope>NUCLEOTIDE SEQUENCE [LARGE SCALE GENOMIC DNA]</scope>
    <source>
        <strain evidence="8 9">Odt1-22</strain>
    </source>
</reference>
<dbReference type="Pfam" id="PF03279">
    <property type="entry name" value="Lip_A_acyltrans"/>
    <property type="match status" value="1"/>
</dbReference>
<evidence type="ECO:0000256" key="3">
    <source>
        <dbReference type="ARBA" id="ARBA00022519"/>
    </source>
</evidence>
<evidence type="ECO:0000256" key="5">
    <source>
        <dbReference type="ARBA" id="ARBA00023136"/>
    </source>
</evidence>
<evidence type="ECO:0000256" key="4">
    <source>
        <dbReference type="ARBA" id="ARBA00022679"/>
    </source>
</evidence>
<evidence type="ECO:0000313" key="8">
    <source>
        <dbReference type="EMBL" id="MDL5156721.1"/>
    </source>
</evidence>
<dbReference type="CDD" id="cd07984">
    <property type="entry name" value="LPLAT_LABLAT-like"/>
    <property type="match status" value="1"/>
</dbReference>
<feature type="compositionally biased region" description="Polar residues" evidence="7">
    <location>
        <begin position="294"/>
        <end position="307"/>
    </location>
</feature>
<keyword evidence="5" id="KW-0472">Membrane</keyword>
<proteinExistence type="predicted"/>
<evidence type="ECO:0000256" key="7">
    <source>
        <dbReference type="SAM" id="MobiDB-lite"/>
    </source>
</evidence>
<sequence>MTAAERAADLGYAAGWRLVRELPEPVARGAFDLGADLAAWRGGPGVRRLRANYARVRPDLPAEALDELTRAGVRSYARYWREAFRLPAMDVTALADEVDDDVVGREHLDAALARGRGAVVALTHSGNWDVVGAWAVQRYGGFATVAERLRPESLFQRFVAYRESLGFEILPMTGAEAPVRGLLRALRAGRIVCLVADRDLSHRGVGVDFFGHRAAMPPGPASLAAATGAPLLPLGCWFTERGWGFRIHEPITVGSRDDVPAATQAMADAFAGEIAEHPQDWHMLQRIWPDLGQSTSTSTRVSSNATSPAIAARAGVGDP</sequence>
<dbReference type="PANTHER" id="PTHR30606:SF10">
    <property type="entry name" value="PHOSPHATIDYLINOSITOL MANNOSIDE ACYLTRANSFERASE"/>
    <property type="match status" value="1"/>
</dbReference>
<keyword evidence="2" id="KW-1003">Cell membrane</keyword>
<comment type="caution">
    <text evidence="8">The sequence shown here is derived from an EMBL/GenBank/DDBJ whole genome shotgun (WGS) entry which is preliminary data.</text>
</comment>
<dbReference type="Proteomes" id="UP001231924">
    <property type="component" value="Unassembled WGS sequence"/>
</dbReference>
<protein>
    <submittedName>
        <fullName evidence="8">Phosphatidylinositol mannoside acyltransferase</fullName>
    </submittedName>
</protein>
<organism evidence="8 9">
    <name type="scientific">Actinomycetospora termitidis</name>
    <dbReference type="NCBI Taxonomy" id="3053470"/>
    <lineage>
        <taxon>Bacteria</taxon>
        <taxon>Bacillati</taxon>
        <taxon>Actinomycetota</taxon>
        <taxon>Actinomycetes</taxon>
        <taxon>Pseudonocardiales</taxon>
        <taxon>Pseudonocardiaceae</taxon>
        <taxon>Actinomycetospora</taxon>
    </lineage>
</organism>
<dbReference type="EMBL" id="JASVWF010000002">
    <property type="protein sequence ID" value="MDL5156721.1"/>
    <property type="molecule type" value="Genomic_DNA"/>
</dbReference>
<feature type="region of interest" description="Disordered" evidence="7">
    <location>
        <begin position="294"/>
        <end position="319"/>
    </location>
</feature>
<dbReference type="InterPro" id="IPR004960">
    <property type="entry name" value="LipA_acyltrans"/>
</dbReference>
<keyword evidence="4" id="KW-0808">Transferase</keyword>
<evidence type="ECO:0000313" key="9">
    <source>
        <dbReference type="Proteomes" id="UP001231924"/>
    </source>
</evidence>
<keyword evidence="9" id="KW-1185">Reference proteome</keyword>
<dbReference type="RefSeq" id="WP_286053060.1">
    <property type="nucleotide sequence ID" value="NZ_JASVWF010000002.1"/>
</dbReference>
<dbReference type="PANTHER" id="PTHR30606">
    <property type="entry name" value="LIPID A BIOSYNTHESIS LAUROYL ACYLTRANSFERASE"/>
    <property type="match status" value="1"/>
</dbReference>
<evidence type="ECO:0000256" key="2">
    <source>
        <dbReference type="ARBA" id="ARBA00022475"/>
    </source>
</evidence>
<accession>A0ABT7M7S2</accession>
<keyword evidence="3" id="KW-0997">Cell inner membrane</keyword>
<evidence type="ECO:0000256" key="1">
    <source>
        <dbReference type="ARBA" id="ARBA00004533"/>
    </source>
</evidence>
<name>A0ABT7M7S2_9PSEU</name>
<keyword evidence="6 8" id="KW-0012">Acyltransferase</keyword>
<dbReference type="GO" id="GO:0016746">
    <property type="term" value="F:acyltransferase activity"/>
    <property type="evidence" value="ECO:0007669"/>
    <property type="project" value="UniProtKB-KW"/>
</dbReference>
<evidence type="ECO:0000256" key="6">
    <source>
        <dbReference type="ARBA" id="ARBA00023315"/>
    </source>
</evidence>
<comment type="subcellular location">
    <subcellularLocation>
        <location evidence="1">Cell inner membrane</location>
    </subcellularLocation>
</comment>